<keyword evidence="2" id="KW-1185">Reference proteome</keyword>
<dbReference type="AlphaFoldDB" id="A0A3E2HEJ9"/>
<evidence type="ECO:0000313" key="1">
    <source>
        <dbReference type="EMBL" id="RFU31838.1"/>
    </source>
</evidence>
<dbReference type="OrthoDB" id="5343383at2759"/>
<name>A0A3E2HEJ9_SCYLI</name>
<organism evidence="1 2">
    <name type="scientific">Scytalidium lignicola</name>
    <name type="common">Hyphomycete</name>
    <dbReference type="NCBI Taxonomy" id="5539"/>
    <lineage>
        <taxon>Eukaryota</taxon>
        <taxon>Fungi</taxon>
        <taxon>Dikarya</taxon>
        <taxon>Ascomycota</taxon>
        <taxon>Pezizomycotina</taxon>
        <taxon>Leotiomycetes</taxon>
        <taxon>Leotiomycetes incertae sedis</taxon>
        <taxon>Scytalidium</taxon>
    </lineage>
</organism>
<proteinExistence type="predicted"/>
<gene>
    <name evidence="1" type="ORF">B7463_g4507</name>
</gene>
<dbReference type="STRING" id="5539.A0A3E2HEJ9"/>
<protein>
    <submittedName>
        <fullName evidence="1">Uncharacterized protein</fullName>
    </submittedName>
</protein>
<comment type="caution">
    <text evidence="1">The sequence shown here is derived from an EMBL/GenBank/DDBJ whole genome shotgun (WGS) entry which is preliminary data.</text>
</comment>
<dbReference type="Proteomes" id="UP000258309">
    <property type="component" value="Unassembled WGS sequence"/>
</dbReference>
<dbReference type="EMBL" id="NCSJ02000067">
    <property type="protein sequence ID" value="RFU31838.1"/>
    <property type="molecule type" value="Genomic_DNA"/>
</dbReference>
<feature type="non-terminal residue" evidence="1">
    <location>
        <position position="292"/>
    </location>
</feature>
<evidence type="ECO:0000313" key="2">
    <source>
        <dbReference type="Proteomes" id="UP000258309"/>
    </source>
</evidence>
<feature type="non-terminal residue" evidence="1">
    <location>
        <position position="1"/>
    </location>
</feature>
<sequence length="292" mass="32903">MQPSQAADIRAIVEPIVSFYALLATFPYLPASDILIPPSTGWGQSDIANFRKLGKTDFVVEILKHLPYIRTDGNRGWCLGYDDTKPIAYVEVQGAWDGAGFKLAALKGSADQSFLWDSGLEPYGQKLDAHVVALTNGWQYGAWLLLDTEAGTITDFSLLGGIRSSIKCPQADLDAGLVWKHFPSKPIKDFFEDWKEKYNSLEWMPIQDKDGRAWGEIFSQKRMGTASNDPVEIRSIYMDHGWGSANFRKEECRKALSEWSKAWGKRIVEEHRRLVRANRSPSPPDPLDEFSD</sequence>
<reference evidence="1 2" key="1">
    <citation type="submission" date="2018-05" db="EMBL/GenBank/DDBJ databases">
        <title>Draft genome sequence of Scytalidium lignicola DSM 105466, a ubiquitous saprotrophic fungus.</title>
        <authorList>
            <person name="Buettner E."/>
            <person name="Gebauer A.M."/>
            <person name="Hofrichter M."/>
            <person name="Liers C."/>
            <person name="Kellner H."/>
        </authorList>
    </citation>
    <scope>NUCLEOTIDE SEQUENCE [LARGE SCALE GENOMIC DNA]</scope>
    <source>
        <strain evidence="1 2">DSM 105466</strain>
    </source>
</reference>
<accession>A0A3E2HEJ9</accession>